<dbReference type="KEGG" id="bgoe:IFJ75_05340"/>
<reference evidence="1" key="1">
    <citation type="submission" date="2020-09" db="EMBL/GenBank/DDBJ databases">
        <title>Brevundimonas sp. LVF2 isolated from a puddle in Goettingen, Germany.</title>
        <authorList>
            <person name="Friedrich I."/>
            <person name="Klassen A."/>
            <person name="Hannes N."/>
            <person name="Schneider D."/>
            <person name="Hertel R."/>
            <person name="Daniel R."/>
        </authorList>
    </citation>
    <scope>NUCLEOTIDE SEQUENCE</scope>
    <source>
        <strain evidence="1">LVF2</strain>
    </source>
</reference>
<dbReference type="RefSeq" id="WP_207931601.1">
    <property type="nucleotide sequence ID" value="NZ_CP062222.1"/>
</dbReference>
<evidence type="ECO:0000313" key="1">
    <source>
        <dbReference type="EMBL" id="QTC92318.1"/>
    </source>
</evidence>
<proteinExistence type="predicted"/>
<dbReference type="EMBL" id="CP062222">
    <property type="protein sequence ID" value="QTC92318.1"/>
    <property type="molecule type" value="Genomic_DNA"/>
</dbReference>
<gene>
    <name evidence="1" type="ORF">IFJ75_05340</name>
</gene>
<name>A0A975GWW7_9CAUL</name>
<evidence type="ECO:0000313" key="2">
    <source>
        <dbReference type="Proteomes" id="UP000663918"/>
    </source>
</evidence>
<dbReference type="Proteomes" id="UP000663918">
    <property type="component" value="Chromosome"/>
</dbReference>
<organism evidence="1 2">
    <name type="scientific">Brevundimonas goettingensis</name>
    <dbReference type="NCBI Taxonomy" id="2774190"/>
    <lineage>
        <taxon>Bacteria</taxon>
        <taxon>Pseudomonadati</taxon>
        <taxon>Pseudomonadota</taxon>
        <taxon>Alphaproteobacteria</taxon>
        <taxon>Caulobacterales</taxon>
        <taxon>Caulobacteraceae</taxon>
        <taxon>Brevundimonas</taxon>
    </lineage>
</organism>
<sequence>MIALLSSLAGAALLTAAAGQDASLAPFEGEWNTSAAGCADLESQHGLAIEGGKIGGYEWGGDVVSVRLSPGGEAAADLDWWDINETGFDGRLITHRKTWGFALSSDHRALTVRFDDGSQTYVRCPGDRPG</sequence>
<dbReference type="AlphaFoldDB" id="A0A975GWW7"/>
<protein>
    <submittedName>
        <fullName evidence="1">Uncharacterized protein</fullName>
    </submittedName>
</protein>
<keyword evidence="2" id="KW-1185">Reference proteome</keyword>
<accession>A0A975GWW7</accession>